<dbReference type="GO" id="GO:0016491">
    <property type="term" value="F:oxidoreductase activity"/>
    <property type="evidence" value="ECO:0007669"/>
    <property type="project" value="UniProtKB-KW"/>
</dbReference>
<dbReference type="Pfam" id="PF00111">
    <property type="entry name" value="Fer2"/>
    <property type="match status" value="1"/>
</dbReference>
<name>M1Q1P9_9ZZZZ</name>
<evidence type="ECO:0000256" key="5">
    <source>
        <dbReference type="ARBA" id="ARBA00023014"/>
    </source>
</evidence>
<proteinExistence type="predicted"/>
<dbReference type="InterPro" id="IPR002888">
    <property type="entry name" value="2Fe-2S-bd"/>
</dbReference>
<dbReference type="InterPro" id="IPR036010">
    <property type="entry name" value="2Fe-2S_ferredoxin-like_sf"/>
</dbReference>
<dbReference type="AlphaFoldDB" id="M1Q1P9"/>
<dbReference type="Gene3D" id="3.10.20.30">
    <property type="match status" value="1"/>
</dbReference>
<dbReference type="GO" id="GO:0046872">
    <property type="term" value="F:metal ion binding"/>
    <property type="evidence" value="ECO:0007669"/>
    <property type="project" value="UniProtKB-KW"/>
</dbReference>
<evidence type="ECO:0000256" key="4">
    <source>
        <dbReference type="ARBA" id="ARBA00023004"/>
    </source>
</evidence>
<dbReference type="PROSITE" id="PS51085">
    <property type="entry name" value="2FE2S_FER_2"/>
    <property type="match status" value="1"/>
</dbReference>
<keyword evidence="3" id="KW-0560">Oxidoreductase</keyword>
<dbReference type="Gene3D" id="1.10.150.120">
    <property type="entry name" value="[2Fe-2S]-binding domain"/>
    <property type="match status" value="1"/>
</dbReference>
<dbReference type="Pfam" id="PF01799">
    <property type="entry name" value="Fer2_2"/>
    <property type="match status" value="1"/>
</dbReference>
<keyword evidence="5" id="KW-0411">Iron-sulfur</keyword>
<dbReference type="SUPFAM" id="SSF47741">
    <property type="entry name" value="CO dehydrogenase ISP C-domain like"/>
    <property type="match status" value="1"/>
</dbReference>
<evidence type="ECO:0000256" key="1">
    <source>
        <dbReference type="ARBA" id="ARBA00022714"/>
    </source>
</evidence>
<organism evidence="7">
    <name type="scientific">uncultured organism</name>
    <dbReference type="NCBI Taxonomy" id="155900"/>
    <lineage>
        <taxon>unclassified sequences</taxon>
        <taxon>environmental samples</taxon>
    </lineage>
</organism>
<protein>
    <submittedName>
        <fullName evidence="7">Carbon monoxide dehydrogenase, small subunit</fullName>
    </submittedName>
</protein>
<dbReference type="GO" id="GO:0051537">
    <property type="term" value="F:2 iron, 2 sulfur cluster binding"/>
    <property type="evidence" value="ECO:0007669"/>
    <property type="project" value="UniProtKB-KW"/>
</dbReference>
<keyword evidence="2" id="KW-0479">Metal-binding</keyword>
<sequence>MTKKEVSFEINGEKHTKEVEPNKTLADFIRKDLGLKGTKTSCNKGDCGTCTVLIDGEPTKSCLVLAPEIEGKEITTIEGLQDNKGLNPVQEAFVDNAAAQCGFCSPAFILTAHAFLQRNPDPTREEIKQAIDGILCRCTGYKQIIDAIEQAAQHYPK</sequence>
<keyword evidence="1" id="KW-0001">2Fe-2S</keyword>
<dbReference type="InterPro" id="IPR001041">
    <property type="entry name" value="2Fe-2S_ferredoxin-type"/>
</dbReference>
<dbReference type="CDD" id="cd00207">
    <property type="entry name" value="fer2"/>
    <property type="match status" value="1"/>
</dbReference>
<dbReference type="PROSITE" id="PS00197">
    <property type="entry name" value="2FE2S_FER_1"/>
    <property type="match status" value="1"/>
</dbReference>
<reference evidence="7" key="1">
    <citation type="journal article" date="2013" name="Syst. Appl. Microbiol.">
        <title>New insights into the archaeal diversity of a hypersaline microbial mat obtained by a metagenomic approach.</title>
        <authorList>
            <person name="Lopez-Lopez A."/>
            <person name="Richter M."/>
            <person name="Pena A."/>
            <person name="Tamames J."/>
            <person name="Rossello-Mora R."/>
        </authorList>
    </citation>
    <scope>NUCLEOTIDE SEQUENCE</scope>
</reference>
<dbReference type="InterPro" id="IPR012675">
    <property type="entry name" value="Beta-grasp_dom_sf"/>
</dbReference>
<evidence type="ECO:0000256" key="2">
    <source>
        <dbReference type="ARBA" id="ARBA00022723"/>
    </source>
</evidence>
<dbReference type="SUPFAM" id="SSF54292">
    <property type="entry name" value="2Fe-2S ferredoxin-like"/>
    <property type="match status" value="1"/>
</dbReference>
<accession>M1Q1P9</accession>
<dbReference type="EMBL" id="JX684084">
    <property type="protein sequence ID" value="AGF93182.1"/>
    <property type="molecule type" value="Genomic_DNA"/>
</dbReference>
<keyword evidence="4" id="KW-0408">Iron</keyword>
<dbReference type="InterPro" id="IPR036884">
    <property type="entry name" value="2Fe-2S-bd_dom_sf"/>
</dbReference>
<dbReference type="InterPro" id="IPR051452">
    <property type="entry name" value="Diverse_Oxidoreductases"/>
</dbReference>
<gene>
    <name evidence="7" type="ORF">FLSS-19_0015</name>
</gene>
<evidence type="ECO:0000259" key="6">
    <source>
        <dbReference type="PROSITE" id="PS51085"/>
    </source>
</evidence>
<dbReference type="InterPro" id="IPR006058">
    <property type="entry name" value="2Fe2S_fd_BS"/>
</dbReference>
<dbReference type="PANTHER" id="PTHR44379">
    <property type="entry name" value="OXIDOREDUCTASE WITH IRON-SULFUR SUBUNIT"/>
    <property type="match status" value="1"/>
</dbReference>
<evidence type="ECO:0000256" key="3">
    <source>
        <dbReference type="ARBA" id="ARBA00023002"/>
    </source>
</evidence>
<evidence type="ECO:0000313" key="7">
    <source>
        <dbReference type="EMBL" id="AGF93182.1"/>
    </source>
</evidence>
<dbReference type="PANTHER" id="PTHR44379:SF5">
    <property type="entry name" value="OXIDOREDUCTASE WITH IRON-SULFUR SUBUNIT"/>
    <property type="match status" value="1"/>
</dbReference>
<feature type="domain" description="2Fe-2S ferredoxin-type" evidence="6">
    <location>
        <begin position="4"/>
        <end position="80"/>
    </location>
</feature>
<dbReference type="FunFam" id="3.10.20.30:FF:000020">
    <property type="entry name" value="Xanthine dehydrogenase iron-sulfur subunit"/>
    <property type="match status" value="1"/>
</dbReference>